<dbReference type="FunFam" id="3.40.50.720:FF:000203">
    <property type="entry name" value="D-3-phosphoglycerate dehydrogenase (SerA)"/>
    <property type="match status" value="1"/>
</dbReference>
<dbReference type="InterPro" id="IPR006140">
    <property type="entry name" value="D-isomer_DH_NAD-bd"/>
</dbReference>
<evidence type="ECO:0000256" key="1">
    <source>
        <dbReference type="ARBA" id="ARBA00005854"/>
    </source>
</evidence>
<dbReference type="PROSITE" id="PS00065">
    <property type="entry name" value="D_2_HYDROXYACID_DH_1"/>
    <property type="match status" value="1"/>
</dbReference>
<organism evidence="8 9">
    <name type="scientific">Geodia barretti</name>
    <name type="common">Barrett's horny sponge</name>
    <dbReference type="NCBI Taxonomy" id="519541"/>
    <lineage>
        <taxon>Eukaryota</taxon>
        <taxon>Metazoa</taxon>
        <taxon>Porifera</taxon>
        <taxon>Demospongiae</taxon>
        <taxon>Heteroscleromorpha</taxon>
        <taxon>Tetractinellida</taxon>
        <taxon>Astrophorina</taxon>
        <taxon>Geodiidae</taxon>
        <taxon>Geodia</taxon>
    </lineage>
</organism>
<comment type="caution">
    <text evidence="8">The sequence shown here is derived from an EMBL/GenBank/DDBJ whole genome shotgun (WGS) entry which is preliminary data.</text>
</comment>
<comment type="similarity">
    <text evidence="1">Belongs to the D-isomer specific 2-hydroxyacid dehydrogenase family.</text>
</comment>
<dbReference type="InterPro" id="IPR050223">
    <property type="entry name" value="D-isomer_2-hydroxyacid_DH"/>
</dbReference>
<dbReference type="Proteomes" id="UP001174909">
    <property type="component" value="Unassembled WGS sequence"/>
</dbReference>
<dbReference type="Pfam" id="PF01557">
    <property type="entry name" value="FAA_hydrolase"/>
    <property type="match status" value="1"/>
</dbReference>
<protein>
    <submittedName>
        <fullName evidence="8">Glyoxylate reductase</fullName>
    </submittedName>
</protein>
<name>A0AA35WVM5_GEOBA</name>
<evidence type="ECO:0000259" key="5">
    <source>
        <dbReference type="Pfam" id="PF00389"/>
    </source>
</evidence>
<dbReference type="Gene3D" id="3.90.850.10">
    <property type="entry name" value="Fumarylacetoacetase-like, C-terminal domain"/>
    <property type="match status" value="1"/>
</dbReference>
<evidence type="ECO:0000256" key="4">
    <source>
        <dbReference type="ARBA" id="ARBA00023027"/>
    </source>
</evidence>
<dbReference type="InterPro" id="IPR036663">
    <property type="entry name" value="Fumarylacetoacetase_C_sf"/>
</dbReference>
<keyword evidence="3" id="KW-0560">Oxidoreductase</keyword>
<dbReference type="GO" id="GO:0051287">
    <property type="term" value="F:NAD binding"/>
    <property type="evidence" value="ECO:0007669"/>
    <property type="project" value="InterPro"/>
</dbReference>
<keyword evidence="9" id="KW-1185">Reference proteome</keyword>
<dbReference type="InterPro" id="IPR011234">
    <property type="entry name" value="Fumarylacetoacetase-like_C"/>
</dbReference>
<dbReference type="InterPro" id="IPR029752">
    <property type="entry name" value="D-isomer_DH_CS1"/>
</dbReference>
<dbReference type="PROSITE" id="PS00671">
    <property type="entry name" value="D_2_HYDROXYACID_DH_3"/>
    <property type="match status" value="1"/>
</dbReference>
<dbReference type="GO" id="GO:0016618">
    <property type="term" value="F:hydroxypyruvate reductase [NAD(P)H] activity"/>
    <property type="evidence" value="ECO:0007669"/>
    <property type="project" value="TreeGrafter"/>
</dbReference>
<dbReference type="Pfam" id="PF02826">
    <property type="entry name" value="2-Hacid_dh_C"/>
    <property type="match status" value="1"/>
</dbReference>
<proteinExistence type="inferred from homology"/>
<sequence>MPTWKVAYFSGVGGRPQVMLDNAPGELEVAVVNPALSEAEKIELCRDADAIVTSDITTNVLRECPKVKLIQTLSAGYDRMDLESILEMGIPVANNGGANAISVSEQTLALMIGISRNLMAQWDSTTRQRAWRSDLYQTDLSEVTDKTVGIVGLGRIGRQVAKRLTGFDTRTIYYDIEDIPEDVRREVKAAPVDFDELLESSDIVSMHVPLTRRTRGMMSDREFSMMKPTAFFINLCRGPVVDEAALYRALTGGQIAGAGLDVLEVEPSPADNPLFDLDNVIITPHMAGQSSETALRAAHFAYGNILRVLNGEGKTSFGIVEGSNVVEVWGNPLDDYAVTNHSYSLDQVKLLAPIAPPMLYAAGPNYRGHVEGMAARRGSPPVYPDRPSPNYRSVHAIVGTEETIVVPADSSGAVQPEGQLAVVIGKKARKVPASQALDYVFGYSIGNDISQRPWQQADRTMFRGKNCDTWKPLGPWIVTDVDPKGFRIIVRHNGEVWEDFSSADQIWDTATWIHELSNYATLYPGDVLWMGTQGADGDMFPGDTIEVEISGIGTLRNYVVGEE</sequence>
<dbReference type="Pfam" id="PF00389">
    <property type="entry name" value="2-Hacid_dh"/>
    <property type="match status" value="1"/>
</dbReference>
<dbReference type="CDD" id="cd12175">
    <property type="entry name" value="2-Hacid_dh_11"/>
    <property type="match status" value="1"/>
</dbReference>
<gene>
    <name evidence="8" type="ORF">GBAR_LOCUS16129</name>
</gene>
<dbReference type="GO" id="GO:0030267">
    <property type="term" value="F:glyoxylate reductase (NADPH) activity"/>
    <property type="evidence" value="ECO:0007669"/>
    <property type="project" value="TreeGrafter"/>
</dbReference>
<comment type="similarity">
    <text evidence="2">Belongs to the FAH family.</text>
</comment>
<dbReference type="InterPro" id="IPR029753">
    <property type="entry name" value="D-isomer_DH_CS"/>
</dbReference>
<feature type="domain" description="D-isomer specific 2-hydroxyacid dehydrogenase catalytic" evidence="5">
    <location>
        <begin position="27"/>
        <end position="313"/>
    </location>
</feature>
<dbReference type="SUPFAM" id="SSF51735">
    <property type="entry name" value="NAD(P)-binding Rossmann-fold domains"/>
    <property type="match status" value="1"/>
</dbReference>
<reference evidence="8" key="1">
    <citation type="submission" date="2023-03" db="EMBL/GenBank/DDBJ databases">
        <authorList>
            <person name="Steffen K."/>
            <person name="Cardenas P."/>
        </authorList>
    </citation>
    <scope>NUCLEOTIDE SEQUENCE</scope>
</reference>
<dbReference type="PANTHER" id="PTHR10996:SF283">
    <property type="entry name" value="GLYOXYLATE_HYDROXYPYRUVATE REDUCTASE B"/>
    <property type="match status" value="1"/>
</dbReference>
<dbReference type="SUPFAM" id="SSF52283">
    <property type="entry name" value="Formate/glycerate dehydrogenase catalytic domain-like"/>
    <property type="match status" value="1"/>
</dbReference>
<dbReference type="PANTHER" id="PTHR10996">
    <property type="entry name" value="2-HYDROXYACID DEHYDROGENASE-RELATED"/>
    <property type="match status" value="1"/>
</dbReference>
<evidence type="ECO:0000259" key="6">
    <source>
        <dbReference type="Pfam" id="PF01557"/>
    </source>
</evidence>
<accession>A0AA35WVM5</accession>
<evidence type="ECO:0000259" key="7">
    <source>
        <dbReference type="Pfam" id="PF02826"/>
    </source>
</evidence>
<dbReference type="Gene3D" id="3.40.50.720">
    <property type="entry name" value="NAD(P)-binding Rossmann-like Domain"/>
    <property type="match status" value="2"/>
</dbReference>
<evidence type="ECO:0000313" key="9">
    <source>
        <dbReference type="Proteomes" id="UP001174909"/>
    </source>
</evidence>
<dbReference type="InterPro" id="IPR006139">
    <property type="entry name" value="D-isomer_2_OHA_DH_cat_dom"/>
</dbReference>
<feature type="domain" description="D-isomer specific 2-hydroxyacid dehydrogenase NAD-binding" evidence="7">
    <location>
        <begin position="108"/>
        <end position="287"/>
    </location>
</feature>
<dbReference type="InterPro" id="IPR036291">
    <property type="entry name" value="NAD(P)-bd_dom_sf"/>
</dbReference>
<keyword evidence="4" id="KW-0520">NAD</keyword>
<dbReference type="SUPFAM" id="SSF56529">
    <property type="entry name" value="FAH"/>
    <property type="match status" value="1"/>
</dbReference>
<evidence type="ECO:0000313" key="8">
    <source>
        <dbReference type="EMBL" id="CAI8028257.1"/>
    </source>
</evidence>
<evidence type="ECO:0000256" key="2">
    <source>
        <dbReference type="ARBA" id="ARBA00010211"/>
    </source>
</evidence>
<evidence type="ECO:0000256" key="3">
    <source>
        <dbReference type="ARBA" id="ARBA00023002"/>
    </source>
</evidence>
<dbReference type="AlphaFoldDB" id="A0AA35WVM5"/>
<dbReference type="GO" id="GO:0005829">
    <property type="term" value="C:cytosol"/>
    <property type="evidence" value="ECO:0007669"/>
    <property type="project" value="TreeGrafter"/>
</dbReference>
<dbReference type="EMBL" id="CASHTH010002320">
    <property type="protein sequence ID" value="CAI8028257.1"/>
    <property type="molecule type" value="Genomic_DNA"/>
</dbReference>
<feature type="domain" description="Fumarylacetoacetase-like C-terminal" evidence="6">
    <location>
        <begin position="360"/>
        <end position="560"/>
    </location>
</feature>